<reference evidence="3" key="1">
    <citation type="journal article" date="2020" name="Stud. Mycol.">
        <title>101 Dothideomycetes genomes: a test case for predicting lifestyles and emergence of pathogens.</title>
        <authorList>
            <person name="Haridas S."/>
            <person name="Albert R."/>
            <person name="Binder M."/>
            <person name="Bloem J."/>
            <person name="Labutti K."/>
            <person name="Salamov A."/>
            <person name="Andreopoulos B."/>
            <person name="Baker S."/>
            <person name="Barry K."/>
            <person name="Bills G."/>
            <person name="Bluhm B."/>
            <person name="Cannon C."/>
            <person name="Castanera R."/>
            <person name="Culley D."/>
            <person name="Daum C."/>
            <person name="Ezra D."/>
            <person name="Gonzalez J."/>
            <person name="Henrissat B."/>
            <person name="Kuo A."/>
            <person name="Liang C."/>
            <person name="Lipzen A."/>
            <person name="Lutzoni F."/>
            <person name="Magnuson J."/>
            <person name="Mondo S."/>
            <person name="Nolan M."/>
            <person name="Ohm R."/>
            <person name="Pangilinan J."/>
            <person name="Park H.-J."/>
            <person name="Ramirez L."/>
            <person name="Alfaro M."/>
            <person name="Sun H."/>
            <person name="Tritt A."/>
            <person name="Yoshinaga Y."/>
            <person name="Zwiers L.-H."/>
            <person name="Turgeon B."/>
            <person name="Goodwin S."/>
            <person name="Spatafora J."/>
            <person name="Crous P."/>
            <person name="Grigoriev I."/>
        </authorList>
    </citation>
    <scope>NUCLEOTIDE SEQUENCE</scope>
    <source>
        <strain evidence="3">CBS 121410</strain>
    </source>
</reference>
<dbReference type="Proteomes" id="UP000799776">
    <property type="component" value="Unassembled WGS sequence"/>
</dbReference>
<evidence type="ECO:0000313" key="3">
    <source>
        <dbReference type="EMBL" id="KAF2090568.1"/>
    </source>
</evidence>
<name>A0A9P4LYQ8_9PEZI</name>
<feature type="compositionally biased region" description="Basic and acidic residues" evidence="1">
    <location>
        <begin position="232"/>
        <end position="241"/>
    </location>
</feature>
<evidence type="ECO:0000256" key="2">
    <source>
        <dbReference type="SAM" id="Phobius"/>
    </source>
</evidence>
<keyword evidence="4" id="KW-1185">Reference proteome</keyword>
<sequence>MPTLVVKTCVGLTAALLIAGSAIVIVGLLDLRADSSKKKTDEPTQAAPAPGAEDLYLRPTTFEAPHSRPPSRPRSPLSNGSPAFATNVPMENGSEFLLRMPTEFQRQDSLPPTRSASPLSVSTVSMEDTEPDNEDWRQQALDGLRHDLRWFYMKLVVARNQAALAQRIEDIRNRLATIDAATAERESTDQDTDSIRSGGSTITLSTLDRERTEQRAGSVRSGTSTITPATFMRERMADSRT</sequence>
<dbReference type="EMBL" id="ML978712">
    <property type="protein sequence ID" value="KAF2090568.1"/>
    <property type="molecule type" value="Genomic_DNA"/>
</dbReference>
<feature type="transmembrane region" description="Helical" evidence="2">
    <location>
        <begin position="12"/>
        <end position="31"/>
    </location>
</feature>
<gene>
    <name evidence="3" type="ORF">K490DRAFT_61888</name>
</gene>
<feature type="compositionally biased region" description="Polar residues" evidence="1">
    <location>
        <begin position="195"/>
        <end position="206"/>
    </location>
</feature>
<organism evidence="3 4">
    <name type="scientific">Saccharata proteae CBS 121410</name>
    <dbReference type="NCBI Taxonomy" id="1314787"/>
    <lineage>
        <taxon>Eukaryota</taxon>
        <taxon>Fungi</taxon>
        <taxon>Dikarya</taxon>
        <taxon>Ascomycota</taxon>
        <taxon>Pezizomycotina</taxon>
        <taxon>Dothideomycetes</taxon>
        <taxon>Dothideomycetes incertae sedis</taxon>
        <taxon>Botryosphaeriales</taxon>
        <taxon>Saccharataceae</taxon>
        <taxon>Saccharata</taxon>
    </lineage>
</organism>
<dbReference type="AlphaFoldDB" id="A0A9P4LYQ8"/>
<protein>
    <submittedName>
        <fullName evidence="3">Uncharacterized protein</fullName>
    </submittedName>
</protein>
<keyword evidence="2" id="KW-0812">Transmembrane</keyword>
<feature type="region of interest" description="Disordered" evidence="1">
    <location>
        <begin position="183"/>
        <end position="241"/>
    </location>
</feature>
<accession>A0A9P4LYQ8</accession>
<feature type="region of interest" description="Disordered" evidence="1">
    <location>
        <begin position="105"/>
        <end position="134"/>
    </location>
</feature>
<keyword evidence="2" id="KW-1133">Transmembrane helix</keyword>
<keyword evidence="2" id="KW-0472">Membrane</keyword>
<feature type="compositionally biased region" description="Polar residues" evidence="1">
    <location>
        <begin position="107"/>
        <end position="126"/>
    </location>
</feature>
<feature type="region of interest" description="Disordered" evidence="1">
    <location>
        <begin position="36"/>
        <end position="88"/>
    </location>
</feature>
<comment type="caution">
    <text evidence="3">The sequence shown here is derived from an EMBL/GenBank/DDBJ whole genome shotgun (WGS) entry which is preliminary data.</text>
</comment>
<evidence type="ECO:0000256" key="1">
    <source>
        <dbReference type="SAM" id="MobiDB-lite"/>
    </source>
</evidence>
<evidence type="ECO:0000313" key="4">
    <source>
        <dbReference type="Proteomes" id="UP000799776"/>
    </source>
</evidence>
<proteinExistence type="predicted"/>